<reference evidence="14" key="2">
    <citation type="journal article" date="2021" name="PeerJ">
        <title>Extensive microbial diversity within the chicken gut microbiome revealed by metagenomics and culture.</title>
        <authorList>
            <person name="Gilroy R."/>
            <person name="Ravi A."/>
            <person name="Getino M."/>
            <person name="Pursley I."/>
            <person name="Horton D.L."/>
            <person name="Alikhan N.F."/>
            <person name="Baker D."/>
            <person name="Gharbi K."/>
            <person name="Hall N."/>
            <person name="Watson M."/>
            <person name="Adriaenssens E.M."/>
            <person name="Foster-Nyarko E."/>
            <person name="Jarju S."/>
            <person name="Secka A."/>
            <person name="Antonio M."/>
            <person name="Oren A."/>
            <person name="Chaudhuri R.R."/>
            <person name="La Ragione R."/>
            <person name="Hildebrand F."/>
            <person name="Pallen M.J."/>
        </authorList>
    </citation>
    <scope>NUCLEOTIDE SEQUENCE</scope>
    <source>
        <strain evidence="14">ChiBcec16-1751</strain>
    </source>
</reference>
<dbReference type="Gene3D" id="3.40.50.300">
    <property type="entry name" value="P-loop containing nucleotide triphosphate hydrolases"/>
    <property type="match status" value="1"/>
</dbReference>
<proteinExistence type="inferred from homology"/>
<protein>
    <recommendedName>
        <fullName evidence="10">tRNA dimethylallyltransferase</fullName>
        <ecNumber evidence="10">2.5.1.75</ecNumber>
    </recommendedName>
    <alternativeName>
        <fullName evidence="10">Dimethylallyl diphosphate:tRNA dimethylallyltransferase</fullName>
        <shortName evidence="10">DMAPP:tRNA dimethylallyltransferase</shortName>
        <shortName evidence="10">DMATase</shortName>
    </alternativeName>
    <alternativeName>
        <fullName evidence="10">Isopentenyl-diphosphate:tRNA isopentenyltransferase</fullName>
        <shortName evidence="10">IPP transferase</shortName>
        <shortName evidence="10">IPPT</shortName>
        <shortName evidence="10">IPTase</shortName>
    </alternativeName>
</protein>
<reference evidence="14" key="1">
    <citation type="submission" date="2020-10" db="EMBL/GenBank/DDBJ databases">
        <authorList>
            <person name="Gilroy R."/>
        </authorList>
    </citation>
    <scope>NUCLEOTIDE SEQUENCE</scope>
    <source>
        <strain evidence="14">ChiBcec16-1751</strain>
    </source>
</reference>
<gene>
    <name evidence="10 14" type="primary">miaA</name>
    <name evidence="14" type="ORF">IAA83_02900</name>
</gene>
<organism evidence="14 15">
    <name type="scientific">Candidatus Avoscillospira avistercoris</name>
    <dbReference type="NCBI Taxonomy" id="2840707"/>
    <lineage>
        <taxon>Bacteria</taxon>
        <taxon>Bacillati</taxon>
        <taxon>Bacillota</taxon>
        <taxon>Clostridia</taxon>
        <taxon>Eubacteriales</taxon>
        <taxon>Oscillospiraceae</taxon>
        <taxon>Oscillospiraceae incertae sedis</taxon>
        <taxon>Candidatus Avoscillospira</taxon>
    </lineage>
</organism>
<dbReference type="GO" id="GO:0005524">
    <property type="term" value="F:ATP binding"/>
    <property type="evidence" value="ECO:0007669"/>
    <property type="project" value="UniProtKB-UniRule"/>
</dbReference>
<comment type="caution">
    <text evidence="14">The sequence shown here is derived from an EMBL/GenBank/DDBJ whole genome shotgun (WGS) entry which is preliminary data.</text>
</comment>
<dbReference type="Proteomes" id="UP000886741">
    <property type="component" value="Unassembled WGS sequence"/>
</dbReference>
<name>A0A9D1F8H2_9FIRM</name>
<keyword evidence="5 10" id="KW-0819">tRNA processing</keyword>
<evidence type="ECO:0000256" key="1">
    <source>
        <dbReference type="ARBA" id="ARBA00001946"/>
    </source>
</evidence>
<sequence length="315" mass="35164">MHDIIAVVGPTASGKTGLAIGLAKALDGEVLSCDSMQLYRHMDIGTATPTAEEMDGIPHHMMNVIDPAEDFSVSRYVEMADQCLRDILARGKRAIVCGGTGLYLDSLLLGRSFACPATGHRRRLEEQAAREGIEPIREFLRTVDPDTYARLPAGDHRRIIRAAEIYLETGITITEHNRRTKLLPPRYEARWIGLDFANRAALYARIDRRVELMMEQGLLEEIQALLDRGVPPTATSLQAIGYKEPMAALRGEITMAEAVAKIQQESRRYAKRQLTWFRRNPAISWIVQPDEPDAHQTLETALHLVRDGISGDFAP</sequence>
<comment type="similarity">
    <text evidence="3 10 13">Belongs to the IPP transferase family.</text>
</comment>
<keyword evidence="7 10" id="KW-0067">ATP-binding</keyword>
<evidence type="ECO:0000256" key="6">
    <source>
        <dbReference type="ARBA" id="ARBA00022741"/>
    </source>
</evidence>
<dbReference type="InterPro" id="IPR027417">
    <property type="entry name" value="P-loop_NTPase"/>
</dbReference>
<evidence type="ECO:0000256" key="4">
    <source>
        <dbReference type="ARBA" id="ARBA00022679"/>
    </source>
</evidence>
<evidence type="ECO:0000256" key="3">
    <source>
        <dbReference type="ARBA" id="ARBA00005842"/>
    </source>
</evidence>
<evidence type="ECO:0000256" key="10">
    <source>
        <dbReference type="HAMAP-Rule" id="MF_00185"/>
    </source>
</evidence>
<dbReference type="EMBL" id="DVJJ01000050">
    <property type="protein sequence ID" value="HIS64304.1"/>
    <property type="molecule type" value="Genomic_DNA"/>
</dbReference>
<evidence type="ECO:0000256" key="12">
    <source>
        <dbReference type="RuleBase" id="RU003784"/>
    </source>
</evidence>
<comment type="caution">
    <text evidence="10">Lacks conserved residue(s) required for the propagation of feature annotation.</text>
</comment>
<evidence type="ECO:0000256" key="11">
    <source>
        <dbReference type="RuleBase" id="RU003783"/>
    </source>
</evidence>
<dbReference type="InterPro" id="IPR018022">
    <property type="entry name" value="IPT"/>
</dbReference>
<evidence type="ECO:0000256" key="9">
    <source>
        <dbReference type="ARBA" id="ARBA00049563"/>
    </source>
</evidence>
<keyword evidence="6 10" id="KW-0547">Nucleotide-binding</keyword>
<feature type="site" description="Interaction with substrate tRNA" evidence="10">
    <location>
        <position position="121"/>
    </location>
</feature>
<feature type="site" description="Interaction with substrate tRNA" evidence="10">
    <location>
        <position position="100"/>
    </location>
</feature>
<dbReference type="SUPFAM" id="SSF52540">
    <property type="entry name" value="P-loop containing nucleoside triphosphate hydrolases"/>
    <property type="match status" value="1"/>
</dbReference>
<feature type="binding site" evidence="10">
    <location>
        <begin position="9"/>
        <end position="16"/>
    </location>
    <ligand>
        <name>ATP</name>
        <dbReference type="ChEBI" id="CHEBI:30616"/>
    </ligand>
</feature>
<accession>A0A9D1F8H2</accession>
<dbReference type="Pfam" id="PF01715">
    <property type="entry name" value="IPPT"/>
    <property type="match status" value="1"/>
</dbReference>
<keyword evidence="8 10" id="KW-0460">Magnesium</keyword>
<evidence type="ECO:0000256" key="5">
    <source>
        <dbReference type="ARBA" id="ARBA00022694"/>
    </source>
</evidence>
<dbReference type="NCBIfam" id="TIGR00174">
    <property type="entry name" value="miaA"/>
    <property type="match status" value="1"/>
</dbReference>
<dbReference type="PANTHER" id="PTHR11088:SF60">
    <property type="entry name" value="TRNA DIMETHYLALLYLTRANSFERASE"/>
    <property type="match status" value="1"/>
</dbReference>
<feature type="region of interest" description="Interaction with substrate tRNA" evidence="10">
    <location>
        <begin position="34"/>
        <end position="37"/>
    </location>
</feature>
<dbReference type="AlphaFoldDB" id="A0A9D1F8H2"/>
<dbReference type="InterPro" id="IPR039657">
    <property type="entry name" value="Dimethylallyltransferase"/>
</dbReference>
<feature type="binding site" evidence="10">
    <location>
        <begin position="11"/>
        <end position="16"/>
    </location>
    <ligand>
        <name>substrate</name>
    </ligand>
</feature>
<keyword evidence="4 10" id="KW-0808">Transferase</keyword>
<dbReference type="Gene3D" id="1.10.20.140">
    <property type="match status" value="1"/>
</dbReference>
<evidence type="ECO:0000256" key="2">
    <source>
        <dbReference type="ARBA" id="ARBA00003213"/>
    </source>
</evidence>
<dbReference type="PANTHER" id="PTHR11088">
    <property type="entry name" value="TRNA DIMETHYLALLYLTRANSFERASE"/>
    <property type="match status" value="1"/>
</dbReference>
<evidence type="ECO:0000256" key="7">
    <source>
        <dbReference type="ARBA" id="ARBA00022840"/>
    </source>
</evidence>
<dbReference type="EC" id="2.5.1.75" evidence="10"/>
<evidence type="ECO:0000313" key="15">
    <source>
        <dbReference type="Proteomes" id="UP000886741"/>
    </source>
</evidence>
<comment type="subunit">
    <text evidence="10">Monomer.</text>
</comment>
<evidence type="ECO:0000313" key="14">
    <source>
        <dbReference type="EMBL" id="HIS64304.1"/>
    </source>
</evidence>
<dbReference type="GO" id="GO:0052381">
    <property type="term" value="F:tRNA dimethylallyltransferase activity"/>
    <property type="evidence" value="ECO:0007669"/>
    <property type="project" value="UniProtKB-UniRule"/>
</dbReference>
<comment type="function">
    <text evidence="2 10 12">Catalyzes the transfer of a dimethylallyl group onto the adenine at position 37 in tRNAs that read codons beginning with uridine, leading to the formation of N6-(dimethylallyl)adenosine (i(6)A).</text>
</comment>
<evidence type="ECO:0000256" key="8">
    <source>
        <dbReference type="ARBA" id="ARBA00022842"/>
    </source>
</evidence>
<evidence type="ECO:0000256" key="13">
    <source>
        <dbReference type="RuleBase" id="RU003785"/>
    </source>
</evidence>
<comment type="cofactor">
    <cofactor evidence="1 10">
        <name>Mg(2+)</name>
        <dbReference type="ChEBI" id="CHEBI:18420"/>
    </cofactor>
</comment>
<dbReference type="HAMAP" id="MF_00185">
    <property type="entry name" value="IPP_trans"/>
    <property type="match status" value="1"/>
</dbReference>
<dbReference type="GO" id="GO:0006400">
    <property type="term" value="P:tRNA modification"/>
    <property type="evidence" value="ECO:0007669"/>
    <property type="project" value="TreeGrafter"/>
</dbReference>
<comment type="catalytic activity">
    <reaction evidence="9 10 11">
        <text>adenosine(37) in tRNA + dimethylallyl diphosphate = N(6)-dimethylallyladenosine(37) in tRNA + diphosphate</text>
        <dbReference type="Rhea" id="RHEA:26482"/>
        <dbReference type="Rhea" id="RHEA-COMP:10162"/>
        <dbReference type="Rhea" id="RHEA-COMP:10375"/>
        <dbReference type="ChEBI" id="CHEBI:33019"/>
        <dbReference type="ChEBI" id="CHEBI:57623"/>
        <dbReference type="ChEBI" id="CHEBI:74411"/>
        <dbReference type="ChEBI" id="CHEBI:74415"/>
        <dbReference type="EC" id="2.5.1.75"/>
    </reaction>
</comment>